<keyword evidence="4" id="KW-1185">Reference proteome</keyword>
<gene>
    <name evidence="3" type="primary">fha1</name>
    <name evidence="3" type="ORF">GCM10011611_46030</name>
</gene>
<dbReference type="PROSITE" id="PS50006">
    <property type="entry name" value="FHA_DOMAIN"/>
    <property type="match status" value="1"/>
</dbReference>
<dbReference type="AlphaFoldDB" id="A0A8J2YX07"/>
<dbReference type="InterPro" id="IPR008984">
    <property type="entry name" value="SMAD_FHA_dom_sf"/>
</dbReference>
<feature type="compositionally biased region" description="Basic and acidic residues" evidence="1">
    <location>
        <begin position="208"/>
        <end position="217"/>
    </location>
</feature>
<evidence type="ECO:0000259" key="2">
    <source>
        <dbReference type="PROSITE" id="PS50006"/>
    </source>
</evidence>
<feature type="region of interest" description="Disordered" evidence="1">
    <location>
        <begin position="181"/>
        <end position="217"/>
    </location>
</feature>
<reference evidence="3" key="1">
    <citation type="journal article" date="2014" name="Int. J. Syst. Evol. Microbiol.">
        <title>Complete genome sequence of Corynebacterium casei LMG S-19264T (=DSM 44701T), isolated from a smear-ripened cheese.</title>
        <authorList>
            <consortium name="US DOE Joint Genome Institute (JGI-PGF)"/>
            <person name="Walter F."/>
            <person name="Albersmeier A."/>
            <person name="Kalinowski J."/>
            <person name="Ruckert C."/>
        </authorList>
    </citation>
    <scope>NUCLEOTIDE SEQUENCE</scope>
    <source>
        <strain evidence="3">CGMCC 1.15725</strain>
    </source>
</reference>
<comment type="caution">
    <text evidence="3">The sequence shown here is derived from an EMBL/GenBank/DDBJ whole genome shotgun (WGS) entry which is preliminary data.</text>
</comment>
<name>A0A8J2YX07_9PROT</name>
<feature type="domain" description="FHA" evidence="2">
    <location>
        <begin position="26"/>
        <end position="76"/>
    </location>
</feature>
<dbReference type="Pfam" id="PF20232">
    <property type="entry name" value="T6SS_FHA_C"/>
    <property type="match status" value="1"/>
</dbReference>
<dbReference type="NCBIfam" id="TIGR03354">
    <property type="entry name" value="VI_FHA"/>
    <property type="match status" value="1"/>
</dbReference>
<dbReference type="Pfam" id="PF00498">
    <property type="entry name" value="FHA"/>
    <property type="match status" value="1"/>
</dbReference>
<dbReference type="Proteomes" id="UP000646365">
    <property type="component" value="Unassembled WGS sequence"/>
</dbReference>
<evidence type="ECO:0000313" key="3">
    <source>
        <dbReference type="EMBL" id="GGF34589.1"/>
    </source>
</evidence>
<reference evidence="3" key="2">
    <citation type="submission" date="2020-09" db="EMBL/GenBank/DDBJ databases">
        <authorList>
            <person name="Sun Q."/>
            <person name="Zhou Y."/>
        </authorList>
    </citation>
    <scope>NUCLEOTIDE SEQUENCE</scope>
    <source>
        <strain evidence="3">CGMCC 1.15725</strain>
    </source>
</reference>
<dbReference type="InterPro" id="IPR000253">
    <property type="entry name" value="FHA_dom"/>
</dbReference>
<feature type="compositionally biased region" description="Pro residues" evidence="1">
    <location>
        <begin position="182"/>
        <end position="207"/>
    </location>
</feature>
<dbReference type="SUPFAM" id="SSF49879">
    <property type="entry name" value="SMAD/FHA domain"/>
    <property type="match status" value="1"/>
</dbReference>
<dbReference type="InterPro" id="IPR017735">
    <property type="entry name" value="T6SS_FHA"/>
</dbReference>
<dbReference type="RefSeq" id="WP_189050190.1">
    <property type="nucleotide sequence ID" value="NZ_BMJQ01000013.1"/>
</dbReference>
<dbReference type="SMART" id="SM00240">
    <property type="entry name" value="FHA"/>
    <property type="match status" value="1"/>
</dbReference>
<evidence type="ECO:0000313" key="4">
    <source>
        <dbReference type="Proteomes" id="UP000646365"/>
    </source>
</evidence>
<dbReference type="InterPro" id="IPR046883">
    <property type="entry name" value="T6SS_FHA_C"/>
</dbReference>
<accession>A0A8J2YX07</accession>
<dbReference type="CDD" id="cd00060">
    <property type="entry name" value="FHA"/>
    <property type="match status" value="1"/>
</dbReference>
<dbReference type="EMBL" id="BMJQ01000013">
    <property type="protein sequence ID" value="GGF34589.1"/>
    <property type="molecule type" value="Genomic_DNA"/>
</dbReference>
<protein>
    <submittedName>
        <fullName evidence="3">Phosphopeptide-binding protein</fullName>
    </submittedName>
</protein>
<dbReference type="Gene3D" id="2.60.200.20">
    <property type="match status" value="1"/>
</dbReference>
<evidence type="ECO:0000256" key="1">
    <source>
        <dbReference type="SAM" id="MobiDB-lite"/>
    </source>
</evidence>
<sequence length="435" mass="46703">MTLTLAILRCPDGVPPETRRLSGGSLSIGRSPTAGWVLPDPDRVLSKQHCVVSFEGNAWHVTDTSANGTFVNHELVRLPPDEPRQLRSGDRLLLGSYEIEAAIEQPGAAPSRAAVEDRLVGDPFPSIDADYLGIALPLNDRPADPLAGFARTTPDHVSALAQNFRPPRPVVEVLPADWDLDLPPPPPLAAPTPEPAALPPELPTPEPPKPEPPKPELRAQPAIQSLPTAGTPEARAFAAFAAGAGIETPPPADPLETLASLGAAFRAFVGGLRQAMIARAAVKGEFRIDQTMIQAVGNNPLKFSADDEDAMTALLGVGRRTGMTAEQAVAEAMRDIRLHELAMAAAMQQAVRDLLASLEPSRIEGRAPADALDFLPWRRAARQWRAYQDLHHTTTRALADDFDTVFGLSFMRAYERALSEVSADRPDAAAGERDR</sequence>
<organism evidence="3 4">
    <name type="scientific">Aliidongia dinghuensis</name>
    <dbReference type="NCBI Taxonomy" id="1867774"/>
    <lineage>
        <taxon>Bacteria</taxon>
        <taxon>Pseudomonadati</taxon>
        <taxon>Pseudomonadota</taxon>
        <taxon>Alphaproteobacteria</taxon>
        <taxon>Rhodospirillales</taxon>
        <taxon>Dongiaceae</taxon>
        <taxon>Aliidongia</taxon>
    </lineage>
</organism>
<proteinExistence type="predicted"/>